<dbReference type="Gene3D" id="3.40.50.720">
    <property type="entry name" value="NAD(P)-binding Rossmann-like Domain"/>
    <property type="match status" value="1"/>
</dbReference>
<dbReference type="Gene3D" id="3.90.25.10">
    <property type="entry name" value="UDP-galactose 4-epimerase, domain 1"/>
    <property type="match status" value="1"/>
</dbReference>
<dbReference type="GO" id="GO:0016491">
    <property type="term" value="F:oxidoreductase activity"/>
    <property type="evidence" value="ECO:0007669"/>
    <property type="project" value="UniProtKB-KW"/>
</dbReference>
<dbReference type="InterPro" id="IPR045312">
    <property type="entry name" value="PCBER-like"/>
</dbReference>
<dbReference type="EMBL" id="JAINDJ010000002">
    <property type="protein sequence ID" value="KAG9458244.1"/>
    <property type="molecule type" value="Genomic_DNA"/>
</dbReference>
<dbReference type="PANTHER" id="PTHR43349:SF89">
    <property type="entry name" value="LEUCANTHOCYANIDIN REDUCTASE"/>
    <property type="match status" value="1"/>
</dbReference>
<accession>A0AAV7FCF2</accession>
<dbReference type="InterPro" id="IPR008030">
    <property type="entry name" value="NmrA-like"/>
</dbReference>
<sequence>MAQFSRTLVIGATGFIGRYVAEASVAAGDTTYVLVRSPFTKCLSKAMTIRSLQDRGATVVVGSINDGEFLVKTLRELKIDTVVSAVGGGGILDQLVLVDSMKILGTVKRFLPSEFGHDVDRANPVEPGLGMYKEKRRVRRAVEAAGIPFTYVCCNSIAAWPYYDNTHPADVLPPLDRFQIYGDGNVKAYFVDGTDIGKLTIRAAKDPRALNKCLHFRPPTNYFTINELASLWEEKIGRILPRITVTEEDLLAAAQENVIPESIVAALTHDIFIKGCQTSLSMDETRDAEVSLLYPDVSFRTLAECFDDYLVKHRDESVDMISNPNSIIEPFAITATCG</sequence>
<dbReference type="SUPFAM" id="SSF51735">
    <property type="entry name" value="NAD(P)-binding Rossmann-fold domains"/>
    <property type="match status" value="1"/>
</dbReference>
<evidence type="ECO:0000256" key="2">
    <source>
        <dbReference type="ARBA" id="ARBA00023002"/>
    </source>
</evidence>
<feature type="domain" description="NmrA-like" evidence="3">
    <location>
        <begin position="6"/>
        <end position="304"/>
    </location>
</feature>
<dbReference type="InterPro" id="IPR036291">
    <property type="entry name" value="NAD(P)-bd_dom_sf"/>
</dbReference>
<dbReference type="PANTHER" id="PTHR43349">
    <property type="entry name" value="PINORESINOL REDUCTASE-RELATED"/>
    <property type="match status" value="1"/>
</dbReference>
<name>A0AAV7FCF2_ARIFI</name>
<evidence type="ECO:0000259" key="3">
    <source>
        <dbReference type="Pfam" id="PF05368"/>
    </source>
</evidence>
<proteinExistence type="predicted"/>
<dbReference type="Pfam" id="PF05368">
    <property type="entry name" value="NmrA"/>
    <property type="match status" value="1"/>
</dbReference>
<evidence type="ECO:0000256" key="1">
    <source>
        <dbReference type="ARBA" id="ARBA00022857"/>
    </source>
</evidence>
<evidence type="ECO:0000313" key="5">
    <source>
        <dbReference type="Proteomes" id="UP000825729"/>
    </source>
</evidence>
<keyword evidence="2" id="KW-0560">Oxidoreductase</keyword>
<keyword evidence="5" id="KW-1185">Reference proteome</keyword>
<evidence type="ECO:0000313" key="4">
    <source>
        <dbReference type="EMBL" id="KAG9458244.1"/>
    </source>
</evidence>
<reference evidence="4 5" key="1">
    <citation type="submission" date="2021-07" db="EMBL/GenBank/DDBJ databases">
        <title>The Aristolochia fimbriata genome: insights into angiosperm evolution, floral development and chemical biosynthesis.</title>
        <authorList>
            <person name="Jiao Y."/>
        </authorList>
    </citation>
    <scope>NUCLEOTIDE SEQUENCE [LARGE SCALE GENOMIC DNA]</scope>
    <source>
        <strain evidence="4">IBCAS-2021</strain>
        <tissue evidence="4">Leaf</tissue>
    </source>
</reference>
<protein>
    <recommendedName>
        <fullName evidence="3">NmrA-like domain-containing protein</fullName>
    </recommendedName>
</protein>
<dbReference type="AlphaFoldDB" id="A0AAV7FCF2"/>
<keyword evidence="1" id="KW-0521">NADP</keyword>
<dbReference type="Proteomes" id="UP000825729">
    <property type="component" value="Unassembled WGS sequence"/>
</dbReference>
<comment type="caution">
    <text evidence="4">The sequence shown here is derived from an EMBL/GenBank/DDBJ whole genome shotgun (WGS) entry which is preliminary data.</text>
</comment>
<dbReference type="CDD" id="cd05259">
    <property type="entry name" value="PCBER_SDR_a"/>
    <property type="match status" value="1"/>
</dbReference>
<gene>
    <name evidence="4" type="ORF">H6P81_002752</name>
</gene>
<organism evidence="4 5">
    <name type="scientific">Aristolochia fimbriata</name>
    <name type="common">White veined hardy Dutchman's pipe vine</name>
    <dbReference type="NCBI Taxonomy" id="158543"/>
    <lineage>
        <taxon>Eukaryota</taxon>
        <taxon>Viridiplantae</taxon>
        <taxon>Streptophyta</taxon>
        <taxon>Embryophyta</taxon>
        <taxon>Tracheophyta</taxon>
        <taxon>Spermatophyta</taxon>
        <taxon>Magnoliopsida</taxon>
        <taxon>Magnoliidae</taxon>
        <taxon>Piperales</taxon>
        <taxon>Aristolochiaceae</taxon>
        <taxon>Aristolochia</taxon>
    </lineage>
</organism>
<dbReference type="InterPro" id="IPR050608">
    <property type="entry name" value="NmrA-type/Isoflavone_red_sf"/>
</dbReference>